<keyword evidence="4" id="KW-1185">Reference proteome</keyword>
<accession>A0A2K8Z8C6</accession>
<proteinExistence type="predicted"/>
<dbReference type="RefSeq" id="WP_100992654.1">
    <property type="nucleotide sequence ID" value="NZ_CP025096.1"/>
</dbReference>
<dbReference type="PANTHER" id="PTHR30547:SF5">
    <property type="entry name" value="NUCLEASE YHCG-RELATED"/>
    <property type="match status" value="1"/>
</dbReference>
<dbReference type="Pfam" id="PF06250">
    <property type="entry name" value="YhcG_C"/>
    <property type="match status" value="1"/>
</dbReference>
<dbReference type="OrthoDB" id="9801263at2"/>
<reference evidence="3 4" key="1">
    <citation type="submission" date="2017-11" db="EMBL/GenBank/DDBJ databases">
        <title>Taxonomic description and genome sequences of Spirosoma HA7 sp. nov., isolated from pollen microhabitat of Corylus avellana.</title>
        <authorList>
            <person name="Ambika Manirajan B."/>
            <person name="Suarez C."/>
            <person name="Ratering S."/>
            <person name="Geissler-Plaum R."/>
            <person name="Cardinale M."/>
            <person name="Sylvia S."/>
        </authorList>
    </citation>
    <scope>NUCLEOTIDE SEQUENCE [LARGE SCALE GENOMIC DNA]</scope>
    <source>
        <strain evidence="3 4">HA7</strain>
    </source>
</reference>
<feature type="domain" description="YhcG PDDEXK nuclease" evidence="1">
    <location>
        <begin position="193"/>
        <end position="277"/>
    </location>
</feature>
<dbReference type="Pfam" id="PF17761">
    <property type="entry name" value="DUF1016_N"/>
    <property type="match status" value="1"/>
</dbReference>
<dbReference type="InterPro" id="IPR053148">
    <property type="entry name" value="PD-DEXK-like_domain"/>
</dbReference>
<dbReference type="Proteomes" id="UP000232883">
    <property type="component" value="Chromosome"/>
</dbReference>
<organism evidence="3 4">
    <name type="scientific">Spirosoma pollinicola</name>
    <dbReference type="NCBI Taxonomy" id="2057025"/>
    <lineage>
        <taxon>Bacteria</taxon>
        <taxon>Pseudomonadati</taxon>
        <taxon>Bacteroidota</taxon>
        <taxon>Cytophagia</taxon>
        <taxon>Cytophagales</taxon>
        <taxon>Cytophagaceae</taxon>
        <taxon>Spirosoma</taxon>
    </lineage>
</organism>
<sequence length="309" mass="35434">MDTSSTTHLELFRYLRTLVDTVNQGRETYPKFALVEAYWHIGRIVVETEQAGTERADYGIHLIEQLSERLTVTFGPGYSLPNIWRFKQFYLAFPILSTNGRELPNLQQHLRIELCWSHYRTLMKLKNLQERAFYLNQAADQGWTVKLTQKLIRARYYFQTALGQDQLLENPKKISAAPPPLKEVATLSLRTRLASIKKTLLERHVGYAFVAQRQFISLDGKDNWIELVFFHIILQRFVLVQPGEVGPTSSAAMTRLLDAYFTKQPSAITKPPVGLVIDLQGRVNLHTASFETGLALEEQVLIPLVISYI</sequence>
<dbReference type="InterPro" id="IPR009362">
    <property type="entry name" value="YhcG_C"/>
</dbReference>
<protein>
    <recommendedName>
        <fullName evidence="5">DUF1016 domain-containing protein</fullName>
    </recommendedName>
</protein>
<dbReference type="PANTHER" id="PTHR30547">
    <property type="entry name" value="UNCHARACTERIZED PROTEIN YHCG-RELATED"/>
    <property type="match status" value="1"/>
</dbReference>
<evidence type="ECO:0000259" key="2">
    <source>
        <dbReference type="Pfam" id="PF17761"/>
    </source>
</evidence>
<evidence type="ECO:0000313" key="4">
    <source>
        <dbReference type="Proteomes" id="UP000232883"/>
    </source>
</evidence>
<dbReference type="AlphaFoldDB" id="A0A2K8Z8C6"/>
<dbReference type="InterPro" id="IPR041527">
    <property type="entry name" value="YhcG_N"/>
</dbReference>
<evidence type="ECO:0008006" key="5">
    <source>
        <dbReference type="Google" id="ProtNLM"/>
    </source>
</evidence>
<evidence type="ECO:0000259" key="1">
    <source>
        <dbReference type="Pfam" id="PF06250"/>
    </source>
</evidence>
<dbReference type="KEGG" id="spir:CWM47_32225"/>
<gene>
    <name evidence="3" type="ORF">CWM47_32225</name>
</gene>
<dbReference type="EMBL" id="CP025096">
    <property type="protein sequence ID" value="AUD06104.1"/>
    <property type="molecule type" value="Genomic_DNA"/>
</dbReference>
<name>A0A2K8Z8C6_9BACT</name>
<feature type="domain" description="YhcG N-terminal" evidence="2">
    <location>
        <begin position="33"/>
        <end position="157"/>
    </location>
</feature>
<evidence type="ECO:0000313" key="3">
    <source>
        <dbReference type="EMBL" id="AUD06104.1"/>
    </source>
</evidence>